<reference evidence="1 2" key="1">
    <citation type="journal article" date="2016" name="Mol. Biol. Evol.">
        <title>Comparative Genomics of Early-Diverging Mushroom-Forming Fungi Provides Insights into the Origins of Lignocellulose Decay Capabilities.</title>
        <authorList>
            <person name="Nagy L.G."/>
            <person name="Riley R."/>
            <person name="Tritt A."/>
            <person name="Adam C."/>
            <person name="Daum C."/>
            <person name="Floudas D."/>
            <person name="Sun H."/>
            <person name="Yadav J.S."/>
            <person name="Pangilinan J."/>
            <person name="Larsson K.H."/>
            <person name="Matsuura K."/>
            <person name="Barry K."/>
            <person name="Labutti K."/>
            <person name="Kuo R."/>
            <person name="Ohm R.A."/>
            <person name="Bhattacharya S.S."/>
            <person name="Shirouzu T."/>
            <person name="Yoshinaga Y."/>
            <person name="Martin F.M."/>
            <person name="Grigoriev I.V."/>
            <person name="Hibbett D.S."/>
        </authorList>
    </citation>
    <scope>NUCLEOTIDE SEQUENCE [LARGE SCALE GENOMIC DNA]</scope>
    <source>
        <strain evidence="1 2">HHB12733</strain>
    </source>
</reference>
<keyword evidence="2" id="KW-1185">Reference proteome</keyword>
<evidence type="ECO:0000313" key="1">
    <source>
        <dbReference type="EMBL" id="KZT61837.1"/>
    </source>
</evidence>
<sequence length="165" mass="18313">MALSIRSSRVYLDSSSYTLLNIEPQDQVLIGVIAGRTAEQPLKVRQGANLGQCILVDRLAVMVYAPYVSDSEQIANFHVSPHTSPEHCSLQSDGSPWMISSISWQLSHRGLSSILASASTRTSGCRTQCPGPWRLRRLVGKVLRFRACLQMWQVALPAKHRRKGI</sequence>
<proteinExistence type="predicted"/>
<accession>A0A165JHA2</accession>
<dbReference type="InParanoid" id="A0A165JHA2"/>
<name>A0A165JHA2_9BASI</name>
<evidence type="ECO:0000313" key="2">
    <source>
        <dbReference type="Proteomes" id="UP000076842"/>
    </source>
</evidence>
<dbReference type="Proteomes" id="UP000076842">
    <property type="component" value="Unassembled WGS sequence"/>
</dbReference>
<dbReference type="AlphaFoldDB" id="A0A165JHA2"/>
<organism evidence="1 2">
    <name type="scientific">Calocera cornea HHB12733</name>
    <dbReference type="NCBI Taxonomy" id="1353952"/>
    <lineage>
        <taxon>Eukaryota</taxon>
        <taxon>Fungi</taxon>
        <taxon>Dikarya</taxon>
        <taxon>Basidiomycota</taxon>
        <taxon>Agaricomycotina</taxon>
        <taxon>Dacrymycetes</taxon>
        <taxon>Dacrymycetales</taxon>
        <taxon>Dacrymycetaceae</taxon>
        <taxon>Calocera</taxon>
    </lineage>
</organism>
<protein>
    <submittedName>
        <fullName evidence="1">Uncharacterized protein</fullName>
    </submittedName>
</protein>
<dbReference type="EMBL" id="KV423920">
    <property type="protein sequence ID" value="KZT61837.1"/>
    <property type="molecule type" value="Genomic_DNA"/>
</dbReference>
<gene>
    <name evidence="1" type="ORF">CALCODRAFT_327949</name>
</gene>